<reference evidence="1 2" key="1">
    <citation type="submission" date="2019-03" db="EMBL/GenBank/DDBJ databases">
        <title>First draft genome of Liparis tanakae, snailfish: a comprehensive survey of snailfish specific genes.</title>
        <authorList>
            <person name="Kim W."/>
            <person name="Song I."/>
            <person name="Jeong J.-H."/>
            <person name="Kim D."/>
            <person name="Kim S."/>
            <person name="Ryu S."/>
            <person name="Song J.Y."/>
            <person name="Lee S.K."/>
        </authorList>
    </citation>
    <scope>NUCLEOTIDE SEQUENCE [LARGE SCALE GENOMIC DNA]</scope>
    <source>
        <tissue evidence="1">Muscle</tissue>
    </source>
</reference>
<comment type="caution">
    <text evidence="1">The sequence shown here is derived from an EMBL/GenBank/DDBJ whole genome shotgun (WGS) entry which is preliminary data.</text>
</comment>
<accession>A0A4Z2ITK2</accession>
<name>A0A4Z2ITK2_9TELE</name>
<dbReference type="EMBL" id="SRLO01000048">
    <property type="protein sequence ID" value="TNN81151.1"/>
    <property type="molecule type" value="Genomic_DNA"/>
</dbReference>
<keyword evidence="2" id="KW-1185">Reference proteome</keyword>
<sequence>MKISEVEESPLFLWMSHSTMMLAGMPRNMLMNCRPRYQMMAAGMSLHCSYTVHSATMKVESIVLVSCTLRARASKSCFINADFSCSSWAIRSLLSVTSFAKKKENK</sequence>
<evidence type="ECO:0000313" key="1">
    <source>
        <dbReference type="EMBL" id="TNN81151.1"/>
    </source>
</evidence>
<dbReference type="AlphaFoldDB" id="A0A4Z2ITK2"/>
<proteinExistence type="predicted"/>
<gene>
    <name evidence="1" type="ORF">EYF80_008485</name>
</gene>
<evidence type="ECO:0000313" key="2">
    <source>
        <dbReference type="Proteomes" id="UP000314294"/>
    </source>
</evidence>
<dbReference type="Proteomes" id="UP000314294">
    <property type="component" value="Unassembled WGS sequence"/>
</dbReference>
<protein>
    <submittedName>
        <fullName evidence="1">Uncharacterized protein</fullName>
    </submittedName>
</protein>
<dbReference type="OrthoDB" id="10590595at2759"/>
<organism evidence="1 2">
    <name type="scientific">Liparis tanakae</name>
    <name type="common">Tanaka's snailfish</name>
    <dbReference type="NCBI Taxonomy" id="230148"/>
    <lineage>
        <taxon>Eukaryota</taxon>
        <taxon>Metazoa</taxon>
        <taxon>Chordata</taxon>
        <taxon>Craniata</taxon>
        <taxon>Vertebrata</taxon>
        <taxon>Euteleostomi</taxon>
        <taxon>Actinopterygii</taxon>
        <taxon>Neopterygii</taxon>
        <taxon>Teleostei</taxon>
        <taxon>Neoteleostei</taxon>
        <taxon>Acanthomorphata</taxon>
        <taxon>Eupercaria</taxon>
        <taxon>Perciformes</taxon>
        <taxon>Cottioidei</taxon>
        <taxon>Cottales</taxon>
        <taxon>Liparidae</taxon>
        <taxon>Liparis</taxon>
    </lineage>
</organism>